<comment type="caution">
    <text evidence="1">The sequence shown here is derived from an EMBL/GenBank/DDBJ whole genome shotgun (WGS) entry which is preliminary data.</text>
</comment>
<proteinExistence type="predicted"/>
<sequence>MPEMVTMEKLQEEILKRKMIEEKYYAELENFHNIEIEVPQAIIETGRQLFWICGFKNIKKYIKRTLQFSVLKHKIKKKPTEFWGPVFDAEYYAKRNPDVREICGNDKNRLFKHFLTKGIFEGRETKESFNIHMYIMNNLDLINVCGYDVAKYYIHFAEFGVNENRKCV</sequence>
<dbReference type="Proteomes" id="UP000286341">
    <property type="component" value="Unassembled WGS sequence"/>
</dbReference>
<evidence type="ECO:0000313" key="2">
    <source>
        <dbReference type="Proteomes" id="UP000286341"/>
    </source>
</evidence>
<name>A0A413R3U0_9FIRM</name>
<reference evidence="1 2" key="1">
    <citation type="submission" date="2018-08" db="EMBL/GenBank/DDBJ databases">
        <title>A genome reference for cultivated species of the human gut microbiota.</title>
        <authorList>
            <person name="Zou Y."/>
            <person name="Xue W."/>
            <person name="Luo G."/>
        </authorList>
    </citation>
    <scope>NUCLEOTIDE SEQUENCE [LARGE SCALE GENOMIC DNA]</scope>
    <source>
        <strain evidence="1 2">AM44-1AT</strain>
    </source>
</reference>
<dbReference type="RefSeq" id="WP_118342140.1">
    <property type="nucleotide sequence ID" value="NZ_DAWDDN010000003.1"/>
</dbReference>
<organism evidence="1 2">
    <name type="scientific">Agathobacter rectalis</name>
    <dbReference type="NCBI Taxonomy" id="39491"/>
    <lineage>
        <taxon>Bacteria</taxon>
        <taxon>Bacillati</taxon>
        <taxon>Bacillota</taxon>
        <taxon>Clostridia</taxon>
        <taxon>Lachnospirales</taxon>
        <taxon>Lachnospiraceae</taxon>
        <taxon>Agathobacter</taxon>
    </lineage>
</organism>
<gene>
    <name evidence="1" type="ORF">DW948_02055</name>
</gene>
<dbReference type="EMBL" id="QSFB01000002">
    <property type="protein sequence ID" value="RHA16129.1"/>
    <property type="molecule type" value="Genomic_DNA"/>
</dbReference>
<dbReference type="AlphaFoldDB" id="A0A413R3U0"/>
<evidence type="ECO:0000313" key="1">
    <source>
        <dbReference type="EMBL" id="RHA16129.1"/>
    </source>
</evidence>
<protein>
    <submittedName>
        <fullName evidence="1">Uncharacterized protein</fullName>
    </submittedName>
</protein>
<accession>A0A413R3U0</accession>